<reference evidence="1 2" key="1">
    <citation type="journal article" date="2012" name="Front. Microbiol.">
        <title>Draft Genome Sequence of the Virulent Strain 01-B526 of the Fish Pathogen Aeromonas salmonicida.</title>
        <authorList>
            <person name="Charette S.J."/>
            <person name="Brochu F."/>
            <person name="Boyle B."/>
            <person name="Filion G."/>
            <person name="Tanaka K.H."/>
            <person name="Derome N."/>
        </authorList>
    </citation>
    <scope>NUCLEOTIDE SEQUENCE [LARGE SCALE GENOMIC DNA]</scope>
    <source>
        <strain evidence="1 2">01-B526</strain>
    </source>
</reference>
<keyword evidence="2" id="KW-1185">Reference proteome</keyword>
<evidence type="ECO:0000313" key="2">
    <source>
        <dbReference type="Proteomes" id="UP000006428"/>
    </source>
</evidence>
<name>A0ABP2N7S3_AERSS</name>
<gene>
    <name evidence="1" type="ORF">IYQ_00190</name>
</gene>
<proteinExistence type="predicted"/>
<organism evidence="1 2">
    <name type="scientific">Aeromonas salmonicida subsp. salmonicida 01-B526</name>
    <dbReference type="NCBI Taxonomy" id="1076135"/>
    <lineage>
        <taxon>Bacteria</taxon>
        <taxon>Pseudomonadati</taxon>
        <taxon>Pseudomonadota</taxon>
        <taxon>Gammaproteobacteria</taxon>
        <taxon>Aeromonadales</taxon>
        <taxon>Aeromonadaceae</taxon>
        <taxon>Aeromonas</taxon>
    </lineage>
</organism>
<sequence length="56" mass="6131">MKYRLNDGDSRQGPTLKALRMMRHPLSANGQNDITALMACPQTLALASPSLEDMSI</sequence>
<accession>A0ABP2N7S3</accession>
<protein>
    <submittedName>
        <fullName evidence="1">Uncharacterized protein</fullName>
    </submittedName>
</protein>
<evidence type="ECO:0000313" key="1">
    <source>
        <dbReference type="EMBL" id="EHI54512.1"/>
    </source>
</evidence>
<dbReference type="Proteomes" id="UP000006428">
    <property type="component" value="Unassembled WGS sequence"/>
</dbReference>
<dbReference type="EMBL" id="AGVO01000001">
    <property type="protein sequence ID" value="EHI54512.1"/>
    <property type="molecule type" value="Genomic_DNA"/>
</dbReference>
<comment type="caution">
    <text evidence="1">The sequence shown here is derived from an EMBL/GenBank/DDBJ whole genome shotgun (WGS) entry which is preliminary data.</text>
</comment>